<feature type="non-terminal residue" evidence="1">
    <location>
        <position position="1"/>
    </location>
</feature>
<proteinExistence type="predicted"/>
<dbReference type="InParanoid" id="F0Y039"/>
<gene>
    <name evidence="1" type="ORF">AURANDRAFT_21633</name>
</gene>
<evidence type="ECO:0000313" key="2">
    <source>
        <dbReference type="Proteomes" id="UP000002729"/>
    </source>
</evidence>
<dbReference type="PANTHER" id="PTHR34044">
    <property type="entry name" value="NUCLEAR PROTEIN"/>
    <property type="match status" value="1"/>
</dbReference>
<accession>F0Y039</accession>
<dbReference type="KEGG" id="aaf:AURANDRAFT_21633"/>
<dbReference type="OrthoDB" id="38730at2759"/>
<dbReference type="PANTHER" id="PTHR34044:SF1">
    <property type="entry name" value="NUCLEAR PROTEIN"/>
    <property type="match status" value="1"/>
</dbReference>
<name>F0Y039_AURAN</name>
<keyword evidence="2" id="KW-1185">Reference proteome</keyword>
<dbReference type="AlphaFoldDB" id="F0Y039"/>
<dbReference type="Proteomes" id="UP000002729">
    <property type="component" value="Unassembled WGS sequence"/>
</dbReference>
<dbReference type="eggNOG" id="ENOG502QRWE">
    <property type="taxonomic scope" value="Eukaryota"/>
</dbReference>
<dbReference type="EMBL" id="GL833122">
    <property type="protein sequence ID" value="EGB11511.1"/>
    <property type="molecule type" value="Genomic_DNA"/>
</dbReference>
<evidence type="ECO:0000313" key="1">
    <source>
        <dbReference type="EMBL" id="EGB11511.1"/>
    </source>
</evidence>
<dbReference type="RefSeq" id="XP_009033870.1">
    <property type="nucleotide sequence ID" value="XM_009035622.1"/>
</dbReference>
<organism evidence="2">
    <name type="scientific">Aureococcus anophagefferens</name>
    <name type="common">Harmful bloom alga</name>
    <dbReference type="NCBI Taxonomy" id="44056"/>
    <lineage>
        <taxon>Eukaryota</taxon>
        <taxon>Sar</taxon>
        <taxon>Stramenopiles</taxon>
        <taxon>Ochrophyta</taxon>
        <taxon>Pelagophyceae</taxon>
        <taxon>Pelagomonadales</taxon>
        <taxon>Pelagomonadaceae</taxon>
        <taxon>Aureococcus</taxon>
    </lineage>
</organism>
<dbReference type="GeneID" id="20219469"/>
<dbReference type="OMA" id="YSRAVSH"/>
<protein>
    <submittedName>
        <fullName evidence="1">Uncharacterized protein</fullName>
    </submittedName>
</protein>
<reference evidence="1 2" key="1">
    <citation type="journal article" date="2011" name="Proc. Natl. Acad. Sci. U.S.A.">
        <title>Niche of harmful alga Aureococcus anophagefferens revealed through ecogenomics.</title>
        <authorList>
            <person name="Gobler C.J."/>
            <person name="Berry D.L."/>
            <person name="Dyhrman S.T."/>
            <person name="Wilhelm S.W."/>
            <person name="Salamov A."/>
            <person name="Lobanov A.V."/>
            <person name="Zhang Y."/>
            <person name="Collier J.L."/>
            <person name="Wurch L.L."/>
            <person name="Kustka A.B."/>
            <person name="Dill B.D."/>
            <person name="Shah M."/>
            <person name="VerBerkmoes N.C."/>
            <person name="Kuo A."/>
            <person name="Terry A."/>
            <person name="Pangilinan J."/>
            <person name="Lindquist E.A."/>
            <person name="Lucas S."/>
            <person name="Paulsen I.T."/>
            <person name="Hattenrath-Lehmann T.K."/>
            <person name="Talmage S.C."/>
            <person name="Walker E.A."/>
            <person name="Koch F."/>
            <person name="Burson A.M."/>
            <person name="Marcoval M.A."/>
            <person name="Tang Y.Z."/>
            <person name="Lecleir G.R."/>
            <person name="Coyne K.J."/>
            <person name="Berg G.M."/>
            <person name="Bertrand E.M."/>
            <person name="Saito M.A."/>
            <person name="Gladyshev V.N."/>
            <person name="Grigoriev I.V."/>
        </authorList>
    </citation>
    <scope>NUCLEOTIDE SEQUENCE [LARGE SCALE GENOMIC DNA]</scope>
    <source>
        <strain evidence="2">CCMP 1984</strain>
    </source>
</reference>
<sequence length="281" mass="29582">VSKAPAKAALAPTEHDVPAVIVGSGRIGSMLKSDGDAVMTSSSGWPADAPESGPIYVCTRNDALASVVAAVPEDRRADLCFLQNGMLGPFLEGQGLGDATQVLVYLAVAKLGETPTDGVTDANPEGLTAATGKWADAFASRLALKELTCHVKEGDAFAVAMLEKHVWICAFMLVGATHGCSVGDVERKHAAEFDALAAELLDAGAEALGVAVPAGAPERLKAYARTVAHFPTAVKEFEWRNGWFYKITNDAVAAGKEDPMPLHTQKLYDLELPLPVAWMAR</sequence>